<organism evidence="1 2">
    <name type="scientific">Thelephora ganbajun</name>
    <name type="common">Ganba fungus</name>
    <dbReference type="NCBI Taxonomy" id="370292"/>
    <lineage>
        <taxon>Eukaryota</taxon>
        <taxon>Fungi</taxon>
        <taxon>Dikarya</taxon>
        <taxon>Basidiomycota</taxon>
        <taxon>Agaricomycotina</taxon>
        <taxon>Agaricomycetes</taxon>
        <taxon>Thelephorales</taxon>
        <taxon>Thelephoraceae</taxon>
        <taxon>Thelephora</taxon>
    </lineage>
</organism>
<protein>
    <submittedName>
        <fullName evidence="1">Uncharacterized protein</fullName>
    </submittedName>
</protein>
<accession>A0ACB6Z5U7</accession>
<reference evidence="1" key="1">
    <citation type="submission" date="2019-10" db="EMBL/GenBank/DDBJ databases">
        <authorList>
            <consortium name="DOE Joint Genome Institute"/>
            <person name="Kuo A."/>
            <person name="Miyauchi S."/>
            <person name="Kiss E."/>
            <person name="Drula E."/>
            <person name="Kohler A."/>
            <person name="Sanchez-Garcia M."/>
            <person name="Andreopoulos B."/>
            <person name="Barry K.W."/>
            <person name="Bonito G."/>
            <person name="Buee M."/>
            <person name="Carver A."/>
            <person name="Chen C."/>
            <person name="Cichocki N."/>
            <person name="Clum A."/>
            <person name="Culley D."/>
            <person name="Crous P.W."/>
            <person name="Fauchery L."/>
            <person name="Girlanda M."/>
            <person name="Hayes R."/>
            <person name="Keri Z."/>
            <person name="Labutti K."/>
            <person name="Lipzen A."/>
            <person name="Lombard V."/>
            <person name="Magnuson J."/>
            <person name="Maillard F."/>
            <person name="Morin E."/>
            <person name="Murat C."/>
            <person name="Nolan M."/>
            <person name="Ohm R."/>
            <person name="Pangilinan J."/>
            <person name="Pereira M."/>
            <person name="Perotto S."/>
            <person name="Peter M."/>
            <person name="Riley R."/>
            <person name="Sitrit Y."/>
            <person name="Stielow B."/>
            <person name="Szollosi G."/>
            <person name="Zifcakova L."/>
            <person name="Stursova M."/>
            <person name="Spatafora J.W."/>
            <person name="Tedersoo L."/>
            <person name="Vaario L.-M."/>
            <person name="Yamada A."/>
            <person name="Yan M."/>
            <person name="Wang P."/>
            <person name="Xu J."/>
            <person name="Bruns T."/>
            <person name="Baldrian P."/>
            <person name="Vilgalys R."/>
            <person name="Henrissat B."/>
            <person name="Grigoriev I.V."/>
            <person name="Hibbett D."/>
            <person name="Nagy L.G."/>
            <person name="Martin F.M."/>
        </authorList>
    </citation>
    <scope>NUCLEOTIDE SEQUENCE</scope>
    <source>
        <strain evidence="1">P2</strain>
    </source>
</reference>
<dbReference type="Proteomes" id="UP000886501">
    <property type="component" value="Unassembled WGS sequence"/>
</dbReference>
<gene>
    <name evidence="1" type="ORF">BDM02DRAFT_3149699</name>
</gene>
<evidence type="ECO:0000313" key="2">
    <source>
        <dbReference type="Proteomes" id="UP000886501"/>
    </source>
</evidence>
<keyword evidence="2" id="KW-1185">Reference proteome</keyword>
<reference evidence="1" key="2">
    <citation type="journal article" date="2020" name="Nat. Commun.">
        <title>Large-scale genome sequencing of mycorrhizal fungi provides insights into the early evolution of symbiotic traits.</title>
        <authorList>
            <person name="Miyauchi S."/>
            <person name="Kiss E."/>
            <person name="Kuo A."/>
            <person name="Drula E."/>
            <person name="Kohler A."/>
            <person name="Sanchez-Garcia M."/>
            <person name="Morin E."/>
            <person name="Andreopoulos B."/>
            <person name="Barry K.W."/>
            <person name="Bonito G."/>
            <person name="Buee M."/>
            <person name="Carver A."/>
            <person name="Chen C."/>
            <person name="Cichocki N."/>
            <person name="Clum A."/>
            <person name="Culley D."/>
            <person name="Crous P.W."/>
            <person name="Fauchery L."/>
            <person name="Girlanda M."/>
            <person name="Hayes R.D."/>
            <person name="Keri Z."/>
            <person name="LaButti K."/>
            <person name="Lipzen A."/>
            <person name="Lombard V."/>
            <person name="Magnuson J."/>
            <person name="Maillard F."/>
            <person name="Murat C."/>
            <person name="Nolan M."/>
            <person name="Ohm R.A."/>
            <person name="Pangilinan J."/>
            <person name="Pereira M.F."/>
            <person name="Perotto S."/>
            <person name="Peter M."/>
            <person name="Pfister S."/>
            <person name="Riley R."/>
            <person name="Sitrit Y."/>
            <person name="Stielow J.B."/>
            <person name="Szollosi G."/>
            <person name="Zifcakova L."/>
            <person name="Stursova M."/>
            <person name="Spatafora J.W."/>
            <person name="Tedersoo L."/>
            <person name="Vaario L.M."/>
            <person name="Yamada A."/>
            <person name="Yan M."/>
            <person name="Wang P."/>
            <person name="Xu J."/>
            <person name="Bruns T."/>
            <person name="Baldrian P."/>
            <person name="Vilgalys R."/>
            <person name="Dunand C."/>
            <person name="Henrissat B."/>
            <person name="Grigoriev I.V."/>
            <person name="Hibbett D."/>
            <person name="Nagy L.G."/>
            <person name="Martin F.M."/>
        </authorList>
    </citation>
    <scope>NUCLEOTIDE SEQUENCE</scope>
    <source>
        <strain evidence="1">P2</strain>
    </source>
</reference>
<comment type="caution">
    <text evidence="1">The sequence shown here is derived from an EMBL/GenBank/DDBJ whole genome shotgun (WGS) entry which is preliminary data.</text>
</comment>
<proteinExistence type="predicted"/>
<dbReference type="EMBL" id="MU118114">
    <property type="protein sequence ID" value="KAF9644902.1"/>
    <property type="molecule type" value="Genomic_DNA"/>
</dbReference>
<sequence>MSSSSGQINYAHASGINSVAAAVIFAVFYGILLPYYLWRAIRNPTYVLIILSLFCAIRVTAFVMRAVLAGSSSAGTDVGLVIGESIVYSVGFFGLLYSAYLLVLDRDIISGTVRRNPISRITSNRHLIRLALVAAVVIGITGSTYISSTKPQDISLSKTLRKVSVIIFLVVTALLAVHTLFLVRGENAALRRGSLQGTSFGTTYGMYILCLIVIFLLIREIYLTATISSISRQNEAVWYPLAALPELLAVFLFAVPGLVPEKKDLIARAHDQEKNLEATETA</sequence>
<evidence type="ECO:0000313" key="1">
    <source>
        <dbReference type="EMBL" id="KAF9644902.1"/>
    </source>
</evidence>
<name>A0ACB6Z5U7_THEGA</name>